<dbReference type="AlphaFoldDB" id="A0A0J0XJP5"/>
<dbReference type="Gene3D" id="3.60.130.30">
    <property type="match status" value="1"/>
</dbReference>
<evidence type="ECO:0000313" key="2">
    <source>
        <dbReference type="Proteomes" id="UP000053611"/>
    </source>
</evidence>
<accession>A0A0J0XJP5</accession>
<protein>
    <recommendedName>
        <fullName evidence="3">Fe2OG dioxygenase domain-containing protein</fullName>
    </recommendedName>
</protein>
<dbReference type="EMBL" id="KQ087219">
    <property type="protein sequence ID" value="KLT41335.1"/>
    <property type="molecule type" value="Genomic_DNA"/>
</dbReference>
<proteinExistence type="predicted"/>
<dbReference type="GeneID" id="28980000"/>
<dbReference type="Proteomes" id="UP000053611">
    <property type="component" value="Unassembled WGS sequence"/>
</dbReference>
<organism evidence="1 2">
    <name type="scientific">Cutaneotrichosporon oleaginosum</name>
    <dbReference type="NCBI Taxonomy" id="879819"/>
    <lineage>
        <taxon>Eukaryota</taxon>
        <taxon>Fungi</taxon>
        <taxon>Dikarya</taxon>
        <taxon>Basidiomycota</taxon>
        <taxon>Agaricomycotina</taxon>
        <taxon>Tremellomycetes</taxon>
        <taxon>Trichosporonales</taxon>
        <taxon>Trichosporonaceae</taxon>
        <taxon>Cutaneotrichosporon</taxon>
    </lineage>
</organism>
<name>A0A0J0XJP5_9TREE</name>
<reference evidence="1 2" key="1">
    <citation type="submission" date="2015-03" db="EMBL/GenBank/DDBJ databases">
        <title>Genomics and transcriptomics of the oil-accumulating basidiomycete yeast T. oleaginosus allow insights into substrate utilization and the diverse evolutionary trajectories of mating systems in fungi.</title>
        <authorList>
            <consortium name="DOE Joint Genome Institute"/>
            <person name="Kourist R."/>
            <person name="Kracht O."/>
            <person name="Bracharz F."/>
            <person name="Lipzen A."/>
            <person name="Nolan M."/>
            <person name="Ohm R."/>
            <person name="Grigoriev I."/>
            <person name="Sun S."/>
            <person name="Heitman J."/>
            <person name="Bruck T."/>
            <person name="Nowrousian M."/>
        </authorList>
    </citation>
    <scope>NUCLEOTIDE SEQUENCE [LARGE SCALE GENOMIC DNA]</scope>
    <source>
        <strain evidence="1 2">IBC0246</strain>
    </source>
</reference>
<sequence>MLRLHWLRTTGKPMPMHLQTGFYPSIAIKVGSASGCHVDRGNCPFSYTAVVALPLQHGFSGAEMFIPQLNVAVAMEERDLLVFPASRYRHMNFPCDNGQNRLAITWFMGNELVKWAERYDMPLFLSGPRLHSGEVPCTGHYVSPSDEEDKYAADN</sequence>
<keyword evidence="2" id="KW-1185">Reference proteome</keyword>
<dbReference type="RefSeq" id="XP_018277826.1">
    <property type="nucleotide sequence ID" value="XM_018419397.1"/>
</dbReference>
<gene>
    <name evidence="1" type="ORF">CC85DRAFT_122549</name>
</gene>
<evidence type="ECO:0008006" key="3">
    <source>
        <dbReference type="Google" id="ProtNLM"/>
    </source>
</evidence>
<evidence type="ECO:0000313" key="1">
    <source>
        <dbReference type="EMBL" id="KLT41335.1"/>
    </source>
</evidence>